<keyword evidence="2" id="KW-1185">Reference proteome</keyword>
<dbReference type="PANTHER" id="PTHR34070">
    <property type="entry name" value="ARMADILLO-TYPE FOLD"/>
    <property type="match status" value="1"/>
</dbReference>
<reference evidence="1" key="1">
    <citation type="submission" date="2021-09" db="EMBL/GenBank/DDBJ databases">
        <authorList>
            <consortium name="AG Swart"/>
            <person name="Singh M."/>
            <person name="Singh A."/>
            <person name="Seah K."/>
            <person name="Emmerich C."/>
        </authorList>
    </citation>
    <scope>NUCLEOTIDE SEQUENCE</scope>
    <source>
        <strain evidence="1">ATCC30299</strain>
    </source>
</reference>
<accession>A0AAU9IE81</accession>
<dbReference type="SUPFAM" id="SSF48371">
    <property type="entry name" value="ARM repeat"/>
    <property type="match status" value="1"/>
</dbReference>
<protein>
    <recommendedName>
        <fullName evidence="3">HEAT repeat domain-containing protein</fullName>
    </recommendedName>
</protein>
<evidence type="ECO:0000313" key="1">
    <source>
        <dbReference type="EMBL" id="CAG9312195.1"/>
    </source>
</evidence>
<dbReference type="PANTHER" id="PTHR34070:SF1">
    <property type="entry name" value="DNA ALKYLATION REPAIR PROTEIN"/>
    <property type="match status" value="1"/>
</dbReference>
<name>A0AAU9IE81_9CILI</name>
<dbReference type="Gene3D" id="1.25.10.90">
    <property type="match status" value="1"/>
</dbReference>
<dbReference type="AlphaFoldDB" id="A0AAU9IE81"/>
<dbReference type="InterPro" id="IPR016024">
    <property type="entry name" value="ARM-type_fold"/>
</dbReference>
<comment type="caution">
    <text evidence="1">The sequence shown here is derived from an EMBL/GenBank/DDBJ whole genome shotgun (WGS) entry which is preliminary data.</text>
</comment>
<gene>
    <name evidence="1" type="ORF">BSTOLATCC_MIC5439</name>
</gene>
<dbReference type="EMBL" id="CAJZBQ010000005">
    <property type="protein sequence ID" value="CAG9312195.1"/>
    <property type="molecule type" value="Genomic_DNA"/>
</dbReference>
<evidence type="ECO:0000313" key="2">
    <source>
        <dbReference type="Proteomes" id="UP001162131"/>
    </source>
</evidence>
<evidence type="ECO:0008006" key="3">
    <source>
        <dbReference type="Google" id="ProtNLM"/>
    </source>
</evidence>
<organism evidence="1 2">
    <name type="scientific">Blepharisma stoltei</name>
    <dbReference type="NCBI Taxonomy" id="1481888"/>
    <lineage>
        <taxon>Eukaryota</taxon>
        <taxon>Sar</taxon>
        <taxon>Alveolata</taxon>
        <taxon>Ciliophora</taxon>
        <taxon>Postciliodesmatophora</taxon>
        <taxon>Heterotrichea</taxon>
        <taxon>Heterotrichida</taxon>
        <taxon>Blepharismidae</taxon>
        <taxon>Blepharisma</taxon>
    </lineage>
</organism>
<sequence>MPPIITMNKTQGLIKDYPSARDFFITKFNKKLIRFLPKNHPPTQIYHDPALYYEKLNGIYLRKVARSLLAKTSQWSIHEVMNFVPYIFLNIPERSLQMSSIFYMMYHYHEISDEISNLNIFKNWIETGLFDKDSLVDFCEYCLMPFINDKQSWIALIINWAKDPHPNIRRASALAIRKCAIDKNKAPLALEVCRLLLDNCEEKEIQNAIGQVMRQVGKKRKAMLRAFLEEHLHRIPRNSLRAGLARMSRKEQDYYMMEHEFKAEKKRNKKHKTLILMESFEKSLGNKKEEE</sequence>
<dbReference type="Proteomes" id="UP001162131">
    <property type="component" value="Unassembled WGS sequence"/>
</dbReference>
<proteinExistence type="predicted"/>
<dbReference type="InterPro" id="IPR014825">
    <property type="entry name" value="DNA_alkylation"/>
</dbReference>
<dbReference type="Pfam" id="PF08713">
    <property type="entry name" value="DNA_alkylation"/>
    <property type="match status" value="1"/>
</dbReference>